<dbReference type="OrthoDB" id="5296765at2"/>
<dbReference type="GO" id="GO:0005524">
    <property type="term" value="F:ATP binding"/>
    <property type="evidence" value="ECO:0007669"/>
    <property type="project" value="UniProtKB-KW"/>
</dbReference>
<sequence length="232" mass="24264">MTSTITHPAPRAQLRGIRVDFDGRSALGGVDLDVHAGSMTVIAGPNGAGKSTLLEVLAGTREPSSGTRSVESAIAFVPQRTAISDRLPVTVRDVVTVGAWGRTGRWRPLHADARAAITEAMTRLEITSLATEPFAALSGGQRQRALLAQGIARGAGLLLLDEPTTGLDRDSAERIRAIMRSEAERGTAVVCVSHDPAVIDEAHRVVHLTDGLVAGLSETASDDAGVRRGRAG</sequence>
<dbReference type="NCBIfam" id="NF040873">
    <property type="entry name" value="AztA"/>
    <property type="match status" value="1"/>
</dbReference>
<evidence type="ECO:0000256" key="4">
    <source>
        <dbReference type="ARBA" id="ARBA00022840"/>
    </source>
</evidence>
<dbReference type="RefSeq" id="WP_127049208.1">
    <property type="nucleotide sequence ID" value="NZ_RZGZ01000002.1"/>
</dbReference>
<accession>A0A433JTY7</accession>
<dbReference type="GO" id="GO:0016887">
    <property type="term" value="F:ATP hydrolysis activity"/>
    <property type="evidence" value="ECO:0007669"/>
    <property type="project" value="InterPro"/>
</dbReference>
<dbReference type="InterPro" id="IPR003593">
    <property type="entry name" value="AAA+_ATPase"/>
</dbReference>
<dbReference type="InterPro" id="IPR050153">
    <property type="entry name" value="Metal_Ion_Import_ABC"/>
</dbReference>
<reference evidence="6 7" key="1">
    <citation type="submission" date="2018-12" db="EMBL/GenBank/DDBJ databases">
        <authorList>
            <person name="Li F."/>
        </authorList>
    </citation>
    <scope>NUCLEOTIDE SEQUENCE [LARGE SCALE GENOMIC DNA]</scope>
    <source>
        <strain evidence="6 7">EGI 6500705</strain>
    </source>
</reference>
<dbReference type="EMBL" id="RZGZ01000002">
    <property type="protein sequence ID" value="RUR01557.1"/>
    <property type="molecule type" value="Genomic_DNA"/>
</dbReference>
<gene>
    <name evidence="6" type="ORF">ELQ94_08695</name>
</gene>
<comment type="similarity">
    <text evidence="1">Belongs to the ABC transporter superfamily.</text>
</comment>
<dbReference type="Gene3D" id="3.40.50.300">
    <property type="entry name" value="P-loop containing nucleotide triphosphate hydrolases"/>
    <property type="match status" value="1"/>
</dbReference>
<dbReference type="SMART" id="SM00382">
    <property type="entry name" value="AAA"/>
    <property type="match status" value="1"/>
</dbReference>
<name>A0A433JTY7_9MICO</name>
<evidence type="ECO:0000313" key="7">
    <source>
        <dbReference type="Proteomes" id="UP000274909"/>
    </source>
</evidence>
<keyword evidence="4 6" id="KW-0067">ATP-binding</keyword>
<keyword evidence="3" id="KW-0547">Nucleotide-binding</keyword>
<dbReference type="InterPro" id="IPR027417">
    <property type="entry name" value="P-loop_NTPase"/>
</dbReference>
<evidence type="ECO:0000256" key="3">
    <source>
        <dbReference type="ARBA" id="ARBA00022741"/>
    </source>
</evidence>
<dbReference type="SUPFAM" id="SSF52540">
    <property type="entry name" value="P-loop containing nucleoside triphosphate hydrolases"/>
    <property type="match status" value="1"/>
</dbReference>
<dbReference type="PANTHER" id="PTHR42734">
    <property type="entry name" value="METAL TRANSPORT SYSTEM ATP-BINDING PROTEIN TM_0124-RELATED"/>
    <property type="match status" value="1"/>
</dbReference>
<dbReference type="PANTHER" id="PTHR42734:SF5">
    <property type="entry name" value="IRON TRANSPORT SYSTEM ATP-BINDING PROTEIN HI_0361-RELATED"/>
    <property type="match status" value="1"/>
</dbReference>
<comment type="caution">
    <text evidence="6">The sequence shown here is derived from an EMBL/GenBank/DDBJ whole genome shotgun (WGS) entry which is preliminary data.</text>
</comment>
<feature type="domain" description="ABC transporter" evidence="5">
    <location>
        <begin position="12"/>
        <end position="232"/>
    </location>
</feature>
<evidence type="ECO:0000256" key="2">
    <source>
        <dbReference type="ARBA" id="ARBA00022448"/>
    </source>
</evidence>
<dbReference type="AlphaFoldDB" id="A0A433JTY7"/>
<dbReference type="Proteomes" id="UP000274909">
    <property type="component" value="Unassembled WGS sequence"/>
</dbReference>
<dbReference type="InterPro" id="IPR047748">
    <property type="entry name" value="AztA-like"/>
</dbReference>
<dbReference type="Pfam" id="PF00005">
    <property type="entry name" value="ABC_tran"/>
    <property type="match status" value="1"/>
</dbReference>
<keyword evidence="2" id="KW-0813">Transport</keyword>
<proteinExistence type="inferred from homology"/>
<organism evidence="6 7">
    <name type="scientific">Labedella endophytica</name>
    <dbReference type="NCBI Taxonomy" id="1523160"/>
    <lineage>
        <taxon>Bacteria</taxon>
        <taxon>Bacillati</taxon>
        <taxon>Actinomycetota</taxon>
        <taxon>Actinomycetes</taxon>
        <taxon>Micrococcales</taxon>
        <taxon>Microbacteriaceae</taxon>
        <taxon>Labedella</taxon>
    </lineage>
</organism>
<dbReference type="InterPro" id="IPR017871">
    <property type="entry name" value="ABC_transporter-like_CS"/>
</dbReference>
<evidence type="ECO:0000313" key="6">
    <source>
        <dbReference type="EMBL" id="RUR01557.1"/>
    </source>
</evidence>
<dbReference type="PROSITE" id="PS50893">
    <property type="entry name" value="ABC_TRANSPORTER_2"/>
    <property type="match status" value="1"/>
</dbReference>
<dbReference type="InterPro" id="IPR003439">
    <property type="entry name" value="ABC_transporter-like_ATP-bd"/>
</dbReference>
<dbReference type="PROSITE" id="PS00211">
    <property type="entry name" value="ABC_TRANSPORTER_1"/>
    <property type="match status" value="1"/>
</dbReference>
<evidence type="ECO:0000256" key="1">
    <source>
        <dbReference type="ARBA" id="ARBA00005417"/>
    </source>
</evidence>
<evidence type="ECO:0000259" key="5">
    <source>
        <dbReference type="PROSITE" id="PS50893"/>
    </source>
</evidence>
<protein>
    <submittedName>
        <fullName evidence="6">Metal ABC transporter ATP-binding protein</fullName>
    </submittedName>
</protein>
<keyword evidence="7" id="KW-1185">Reference proteome</keyword>